<reference evidence="8 9" key="1">
    <citation type="submission" date="2010-12" db="EMBL/GenBank/DDBJ databases">
        <title>The Genome Sequence of Coprobacillus sp. strain 29_1.</title>
        <authorList>
            <consortium name="The Broad Institute Genome Sequencing Platform"/>
            <person name="Earl A."/>
            <person name="Ward D."/>
            <person name="Feldgarden M."/>
            <person name="Gevers D."/>
            <person name="Daigneault M."/>
            <person name="Sibley C.D."/>
            <person name="White A."/>
            <person name="Strauss J."/>
            <person name="Allen-Vercoe E."/>
            <person name="Young S.K."/>
            <person name="Zeng Q."/>
            <person name="Gargeya S."/>
            <person name="Fitzgerald M."/>
            <person name="Haas B."/>
            <person name="Abouelleil A."/>
            <person name="Alvarado L."/>
            <person name="Arachchi H.M."/>
            <person name="Berlin A."/>
            <person name="Brown A."/>
            <person name="Chapman S.B."/>
            <person name="Chen Z."/>
            <person name="Dunbar C."/>
            <person name="Freedman E."/>
            <person name="Gearin G."/>
            <person name="Gellesch M."/>
            <person name="Goldberg J."/>
            <person name="Griggs A."/>
            <person name="Gujja S."/>
            <person name="Heilman E."/>
            <person name="Heiman D."/>
            <person name="Howarth C."/>
            <person name="Larson L."/>
            <person name="Lui A."/>
            <person name="MacDonald P.J.P."/>
            <person name="Mehta T."/>
            <person name="Montmayeur A."/>
            <person name="Murphy C."/>
            <person name="Neiman D."/>
            <person name="Pearson M."/>
            <person name="Priest M."/>
            <person name="Roberts A."/>
            <person name="Saif S."/>
            <person name="Shea T."/>
            <person name="Shenoy N."/>
            <person name="Sisk P."/>
            <person name="Stolte C."/>
            <person name="Sykes S."/>
            <person name="White J."/>
            <person name="Yandava C."/>
            <person name="Nusbaum C."/>
            <person name="Birren B."/>
        </authorList>
    </citation>
    <scope>NUCLEOTIDE SEQUENCE [LARGE SCALE GENOMIC DNA]</scope>
    <source>
        <strain evidence="8 9">29_1</strain>
    </source>
</reference>
<name>E7GB93_9FIRM</name>
<evidence type="ECO:0000256" key="6">
    <source>
        <dbReference type="SAM" id="Phobius"/>
    </source>
</evidence>
<evidence type="ECO:0000313" key="8">
    <source>
        <dbReference type="EMBL" id="EFW04628.1"/>
    </source>
</evidence>
<dbReference type="GO" id="GO:0005886">
    <property type="term" value="C:plasma membrane"/>
    <property type="evidence" value="ECO:0007669"/>
    <property type="project" value="UniProtKB-SubCell"/>
</dbReference>
<feature type="transmembrane region" description="Helical" evidence="6">
    <location>
        <begin position="41"/>
        <end position="61"/>
    </location>
</feature>
<proteinExistence type="predicted"/>
<evidence type="ECO:0000259" key="7">
    <source>
        <dbReference type="Pfam" id="PF13396"/>
    </source>
</evidence>
<dbReference type="STRING" id="100884.GCA_000269565_02134"/>
<keyword evidence="2" id="KW-1003">Cell membrane</keyword>
<evidence type="ECO:0000313" key="9">
    <source>
        <dbReference type="Proteomes" id="UP000003157"/>
    </source>
</evidence>
<protein>
    <recommendedName>
        <fullName evidence="7">Cardiolipin synthase N-terminal domain-containing protein</fullName>
    </recommendedName>
</protein>
<dbReference type="eggNOG" id="ENOG5032YAF">
    <property type="taxonomic scope" value="Bacteria"/>
</dbReference>
<sequence length="66" mass="7715">MDTIIKYLPVLLPVIVIELTLAIFSFIHVLRHPHYKFGNKIIWSLVVLFIQFIGPVIYFIFGRGED</sequence>
<keyword evidence="5 6" id="KW-0472">Membrane</keyword>
<evidence type="ECO:0000256" key="1">
    <source>
        <dbReference type="ARBA" id="ARBA00004651"/>
    </source>
</evidence>
<dbReference type="AlphaFoldDB" id="E7GB93"/>
<organism evidence="8 9">
    <name type="scientific">Coprobacillus cateniformis</name>
    <dbReference type="NCBI Taxonomy" id="100884"/>
    <lineage>
        <taxon>Bacteria</taxon>
        <taxon>Bacillati</taxon>
        <taxon>Bacillota</taxon>
        <taxon>Erysipelotrichia</taxon>
        <taxon>Erysipelotrichales</taxon>
        <taxon>Coprobacillaceae</taxon>
        <taxon>Coprobacillus</taxon>
    </lineage>
</organism>
<dbReference type="OrthoDB" id="3243324at2"/>
<gene>
    <name evidence="8" type="ORF">HMPREF9488_02034</name>
</gene>
<dbReference type="EMBL" id="ADKX01000034">
    <property type="protein sequence ID" value="EFW04628.1"/>
    <property type="molecule type" value="Genomic_DNA"/>
</dbReference>
<feature type="domain" description="Cardiolipin synthase N-terminal" evidence="7">
    <location>
        <begin position="21"/>
        <end position="63"/>
    </location>
</feature>
<keyword evidence="9" id="KW-1185">Reference proteome</keyword>
<dbReference type="GeneID" id="78229973"/>
<feature type="transmembrane region" description="Helical" evidence="6">
    <location>
        <begin position="7"/>
        <end position="29"/>
    </location>
</feature>
<keyword evidence="3 6" id="KW-0812">Transmembrane</keyword>
<evidence type="ECO:0000256" key="4">
    <source>
        <dbReference type="ARBA" id="ARBA00022989"/>
    </source>
</evidence>
<dbReference type="Proteomes" id="UP000003157">
    <property type="component" value="Unassembled WGS sequence"/>
</dbReference>
<dbReference type="InterPro" id="IPR027379">
    <property type="entry name" value="CLS_N"/>
</dbReference>
<evidence type="ECO:0000256" key="3">
    <source>
        <dbReference type="ARBA" id="ARBA00022692"/>
    </source>
</evidence>
<accession>E7GB93</accession>
<keyword evidence="4 6" id="KW-1133">Transmembrane helix</keyword>
<evidence type="ECO:0000256" key="5">
    <source>
        <dbReference type="ARBA" id="ARBA00023136"/>
    </source>
</evidence>
<evidence type="ECO:0000256" key="2">
    <source>
        <dbReference type="ARBA" id="ARBA00022475"/>
    </source>
</evidence>
<comment type="subcellular location">
    <subcellularLocation>
        <location evidence="1">Cell membrane</location>
        <topology evidence="1">Multi-pass membrane protein</topology>
    </subcellularLocation>
</comment>
<dbReference type="RefSeq" id="WP_008789134.1">
    <property type="nucleotide sequence ID" value="NZ_AKCB01000001.1"/>
</dbReference>
<dbReference type="Pfam" id="PF13396">
    <property type="entry name" value="PLDc_N"/>
    <property type="match status" value="1"/>
</dbReference>
<dbReference type="HOGENOM" id="CLU_176001_3_0_9"/>
<comment type="caution">
    <text evidence="8">The sequence shown here is derived from an EMBL/GenBank/DDBJ whole genome shotgun (WGS) entry which is preliminary data.</text>
</comment>